<evidence type="ECO:0000313" key="10">
    <source>
        <dbReference type="Proteomes" id="UP001172082"/>
    </source>
</evidence>
<keyword evidence="5" id="KW-0479">Metal-binding</keyword>
<dbReference type="SMART" id="SM01011">
    <property type="entry name" value="AMP_N"/>
    <property type="match status" value="1"/>
</dbReference>
<dbReference type="InterPro" id="IPR029149">
    <property type="entry name" value="Creatin/AminoP/Spt16_N"/>
</dbReference>
<evidence type="ECO:0000256" key="4">
    <source>
        <dbReference type="ARBA" id="ARBA00012574"/>
    </source>
</evidence>
<dbReference type="GO" id="GO:0004177">
    <property type="term" value="F:aminopeptidase activity"/>
    <property type="evidence" value="ECO:0007669"/>
    <property type="project" value="UniProtKB-KW"/>
</dbReference>
<protein>
    <recommendedName>
        <fullName evidence="4">Xaa-Pro aminopeptidase</fullName>
        <ecNumber evidence="4">3.4.11.9</ecNumber>
    </recommendedName>
</protein>
<gene>
    <name evidence="9" type="ORF">QQ008_01835</name>
</gene>
<evidence type="ECO:0000256" key="6">
    <source>
        <dbReference type="ARBA" id="ARBA00022801"/>
    </source>
</evidence>
<dbReference type="SUPFAM" id="SSF55920">
    <property type="entry name" value="Creatinase/aminopeptidase"/>
    <property type="match status" value="1"/>
</dbReference>
<dbReference type="EMBL" id="JAUJEA010000001">
    <property type="protein sequence ID" value="MDN5200072.1"/>
    <property type="molecule type" value="Genomic_DNA"/>
</dbReference>
<keyword evidence="9" id="KW-0031">Aminopeptidase</keyword>
<dbReference type="SUPFAM" id="SSF53092">
    <property type="entry name" value="Creatinase/prolidase N-terminal domain"/>
    <property type="match status" value="1"/>
</dbReference>
<reference evidence="9" key="1">
    <citation type="submission" date="2023-06" db="EMBL/GenBank/DDBJ databases">
        <title>Genomic of Parafulvivirga corallium.</title>
        <authorList>
            <person name="Wang G."/>
        </authorList>
    </citation>
    <scope>NUCLEOTIDE SEQUENCE</scope>
    <source>
        <strain evidence="9">BMA10</strain>
    </source>
</reference>
<keyword evidence="10" id="KW-1185">Reference proteome</keyword>
<comment type="similarity">
    <text evidence="3">Belongs to the peptidase M24B family.</text>
</comment>
<keyword evidence="7" id="KW-0464">Manganese</keyword>
<dbReference type="PANTHER" id="PTHR43226:SF4">
    <property type="entry name" value="XAA-PRO AMINOPEPTIDASE 3"/>
    <property type="match status" value="1"/>
</dbReference>
<dbReference type="InterPro" id="IPR052433">
    <property type="entry name" value="X-Pro_dipept-like"/>
</dbReference>
<organism evidence="9 10">
    <name type="scientific">Splendidivirga corallicola</name>
    <dbReference type="NCBI Taxonomy" id="3051826"/>
    <lineage>
        <taxon>Bacteria</taxon>
        <taxon>Pseudomonadati</taxon>
        <taxon>Bacteroidota</taxon>
        <taxon>Cytophagia</taxon>
        <taxon>Cytophagales</taxon>
        <taxon>Splendidivirgaceae</taxon>
        <taxon>Splendidivirga</taxon>
    </lineage>
</organism>
<evidence type="ECO:0000256" key="7">
    <source>
        <dbReference type="ARBA" id="ARBA00023211"/>
    </source>
</evidence>
<dbReference type="PANTHER" id="PTHR43226">
    <property type="entry name" value="XAA-PRO AMINOPEPTIDASE 3"/>
    <property type="match status" value="1"/>
</dbReference>
<accession>A0ABT8KJ56</accession>
<dbReference type="InterPro" id="IPR007865">
    <property type="entry name" value="Aminopep_P_N"/>
</dbReference>
<evidence type="ECO:0000259" key="8">
    <source>
        <dbReference type="SMART" id="SM01011"/>
    </source>
</evidence>
<comment type="cofactor">
    <cofactor evidence="2">
        <name>Mn(2+)</name>
        <dbReference type="ChEBI" id="CHEBI:29035"/>
    </cofactor>
</comment>
<dbReference type="Proteomes" id="UP001172082">
    <property type="component" value="Unassembled WGS sequence"/>
</dbReference>
<dbReference type="Gene3D" id="3.40.350.10">
    <property type="entry name" value="Creatinase/prolidase N-terminal domain"/>
    <property type="match status" value="1"/>
</dbReference>
<evidence type="ECO:0000256" key="5">
    <source>
        <dbReference type="ARBA" id="ARBA00022723"/>
    </source>
</evidence>
<keyword evidence="6" id="KW-0378">Hydrolase</keyword>
<evidence type="ECO:0000313" key="9">
    <source>
        <dbReference type="EMBL" id="MDN5200072.1"/>
    </source>
</evidence>
<dbReference type="Gene3D" id="3.90.230.10">
    <property type="entry name" value="Creatinase/methionine aminopeptidase superfamily"/>
    <property type="match status" value="1"/>
</dbReference>
<feature type="domain" description="Aminopeptidase P N-terminal" evidence="8">
    <location>
        <begin position="2"/>
        <end position="134"/>
    </location>
</feature>
<evidence type="ECO:0000256" key="3">
    <source>
        <dbReference type="ARBA" id="ARBA00008766"/>
    </source>
</evidence>
<dbReference type="Pfam" id="PF05195">
    <property type="entry name" value="AMP_N"/>
    <property type="match status" value="1"/>
</dbReference>
<comment type="catalytic activity">
    <reaction evidence="1">
        <text>Release of any N-terminal amino acid, including proline, that is linked to proline, even from a dipeptide or tripeptide.</text>
        <dbReference type="EC" id="3.4.11.9"/>
    </reaction>
</comment>
<dbReference type="InterPro" id="IPR000994">
    <property type="entry name" value="Pept_M24"/>
</dbReference>
<dbReference type="RefSeq" id="WP_346750099.1">
    <property type="nucleotide sequence ID" value="NZ_JAUJEA010000001.1"/>
</dbReference>
<evidence type="ECO:0000256" key="2">
    <source>
        <dbReference type="ARBA" id="ARBA00001936"/>
    </source>
</evidence>
<name>A0ABT8KJ56_9BACT</name>
<evidence type="ECO:0000256" key="1">
    <source>
        <dbReference type="ARBA" id="ARBA00001424"/>
    </source>
</evidence>
<dbReference type="EC" id="3.4.11.9" evidence="4"/>
<dbReference type="Pfam" id="PF00557">
    <property type="entry name" value="Peptidase_M24"/>
    <property type="match status" value="1"/>
</dbReference>
<dbReference type="InterPro" id="IPR036005">
    <property type="entry name" value="Creatinase/aminopeptidase-like"/>
</dbReference>
<proteinExistence type="inferred from homology"/>
<dbReference type="CDD" id="cd01087">
    <property type="entry name" value="Prolidase"/>
    <property type="match status" value="1"/>
</dbReference>
<keyword evidence="9" id="KW-0645">Protease</keyword>
<comment type="caution">
    <text evidence="9">The sequence shown here is derived from an EMBL/GenBank/DDBJ whole genome shotgun (WGS) entry which is preliminary data.</text>
</comment>
<sequence>MFDRNIYINRREKLKQQVGSGLILLMGNVESSMNYKDNWYHFRQDSSFLYFFGLDIPGLVGIIDVDENSEIIFGDDLSMDDIVWTGPQPTIAELASKSGVDQVKTSREIATMLSGAQNGGRKIHFLPPYRPENIIKLNAWLGIDVNSSKEFASVELVKAVVAQRSIKDEAEIQEIEKAVNITAEMHNTAMKTAREGLKESDITGNVHGVAVGSGGNLSFPIILTMDGQTLHNHYHGNVLTEGRMLLCDCGAETETRYAGDMTRTFPVGEKFDERQKTLYNIVLDAHETAKAALKPGILFKDVHLLACKRLAEGLKGLGLMKGDIDEAVQQGAHALFFQCGLGHMMGLDVHDMEDLGEEYVGYTDTLLKSKQFGLKSLRLGRALEPGFVLTVEPGIYMIPELMDMWRAENKFLDFINYDEVEKFKDFGGIRVEEDLLITENSSRLLGEPVAITAEAVEGIRAASLNS</sequence>